<gene>
    <name evidence="7" type="ORF">EPA93_36150</name>
</gene>
<dbReference type="Pfam" id="PF01810">
    <property type="entry name" value="LysE"/>
    <property type="match status" value="1"/>
</dbReference>
<reference evidence="7 8" key="1">
    <citation type="submission" date="2019-01" db="EMBL/GenBank/DDBJ databases">
        <title>Ktedonosporobacter rubrisoli SCAWS-G2.</title>
        <authorList>
            <person name="Huang Y."/>
            <person name="Yan B."/>
        </authorList>
    </citation>
    <scope>NUCLEOTIDE SEQUENCE [LARGE SCALE GENOMIC DNA]</scope>
    <source>
        <strain evidence="7 8">SCAWS-G2</strain>
    </source>
</reference>
<dbReference type="OrthoDB" id="9784202at2"/>
<evidence type="ECO:0000256" key="1">
    <source>
        <dbReference type="ARBA" id="ARBA00004651"/>
    </source>
</evidence>
<dbReference type="GO" id="GO:0005886">
    <property type="term" value="C:plasma membrane"/>
    <property type="evidence" value="ECO:0007669"/>
    <property type="project" value="UniProtKB-SubCell"/>
</dbReference>
<dbReference type="PIRSF" id="PIRSF006324">
    <property type="entry name" value="LeuE"/>
    <property type="match status" value="1"/>
</dbReference>
<protein>
    <submittedName>
        <fullName evidence="7">LysE family translocator</fullName>
    </submittedName>
</protein>
<keyword evidence="5 6" id="KW-0472">Membrane</keyword>
<keyword evidence="8" id="KW-1185">Reference proteome</keyword>
<keyword evidence="2" id="KW-1003">Cell membrane</keyword>
<dbReference type="Proteomes" id="UP000290365">
    <property type="component" value="Chromosome"/>
</dbReference>
<evidence type="ECO:0000256" key="6">
    <source>
        <dbReference type="SAM" id="Phobius"/>
    </source>
</evidence>
<evidence type="ECO:0000256" key="2">
    <source>
        <dbReference type="ARBA" id="ARBA00022475"/>
    </source>
</evidence>
<name>A0A4P6K117_KTERU</name>
<feature type="transmembrane region" description="Helical" evidence="6">
    <location>
        <begin position="71"/>
        <end position="91"/>
    </location>
</feature>
<accession>A0A4P6K117</accession>
<organism evidence="7 8">
    <name type="scientific">Ktedonosporobacter rubrisoli</name>
    <dbReference type="NCBI Taxonomy" id="2509675"/>
    <lineage>
        <taxon>Bacteria</taxon>
        <taxon>Bacillati</taxon>
        <taxon>Chloroflexota</taxon>
        <taxon>Ktedonobacteria</taxon>
        <taxon>Ktedonobacterales</taxon>
        <taxon>Ktedonosporobacteraceae</taxon>
        <taxon>Ktedonosporobacter</taxon>
    </lineage>
</organism>
<dbReference type="GO" id="GO:0015171">
    <property type="term" value="F:amino acid transmembrane transporter activity"/>
    <property type="evidence" value="ECO:0007669"/>
    <property type="project" value="TreeGrafter"/>
</dbReference>
<evidence type="ECO:0000313" key="8">
    <source>
        <dbReference type="Proteomes" id="UP000290365"/>
    </source>
</evidence>
<comment type="subcellular location">
    <subcellularLocation>
        <location evidence="1">Cell membrane</location>
        <topology evidence="1">Multi-pass membrane protein</topology>
    </subcellularLocation>
</comment>
<dbReference type="AlphaFoldDB" id="A0A4P6K117"/>
<evidence type="ECO:0000256" key="3">
    <source>
        <dbReference type="ARBA" id="ARBA00022692"/>
    </source>
</evidence>
<dbReference type="EMBL" id="CP035758">
    <property type="protein sequence ID" value="QBD81116.1"/>
    <property type="molecule type" value="Genomic_DNA"/>
</dbReference>
<dbReference type="PANTHER" id="PTHR30086:SF20">
    <property type="entry name" value="ARGININE EXPORTER PROTEIN ARGO-RELATED"/>
    <property type="match status" value="1"/>
</dbReference>
<proteinExistence type="predicted"/>
<dbReference type="InterPro" id="IPR001123">
    <property type="entry name" value="LeuE-type"/>
</dbReference>
<feature type="transmembrane region" description="Helical" evidence="6">
    <location>
        <begin position="40"/>
        <end position="64"/>
    </location>
</feature>
<dbReference type="PANTHER" id="PTHR30086">
    <property type="entry name" value="ARGININE EXPORTER PROTEIN ARGO"/>
    <property type="match status" value="1"/>
</dbReference>
<keyword evidence="4 6" id="KW-1133">Transmembrane helix</keyword>
<evidence type="ECO:0000256" key="5">
    <source>
        <dbReference type="ARBA" id="ARBA00023136"/>
    </source>
</evidence>
<dbReference type="RefSeq" id="WP_129892178.1">
    <property type="nucleotide sequence ID" value="NZ_CP035758.1"/>
</dbReference>
<dbReference type="KEGG" id="kbs:EPA93_36150"/>
<keyword evidence="3 6" id="KW-0812">Transmembrane</keyword>
<feature type="transmembrane region" description="Helical" evidence="6">
    <location>
        <begin position="184"/>
        <end position="202"/>
    </location>
</feature>
<sequence length="205" mass="22160">MEARLLAFLGIAVILTVTPGPDFALVTRVALGRGRVAAWLTSLGIVSGHLLWGIASSIGVTALLKASPTLYTVLRLLGAAYLIWLGIQSFLSRSAGQEKKMGPLLTHNFAAYRQGLINDLLNPKIGVFYMTMLPQFIGPGQSIFLFSLMLAAIFALIVAIWLAICVVLLARIGEVIRRPAVRRMIERLCGVVLIGLGIHLALERS</sequence>
<evidence type="ECO:0000313" key="7">
    <source>
        <dbReference type="EMBL" id="QBD81116.1"/>
    </source>
</evidence>
<feature type="transmembrane region" description="Helical" evidence="6">
    <location>
        <begin position="143"/>
        <end position="172"/>
    </location>
</feature>
<evidence type="ECO:0000256" key="4">
    <source>
        <dbReference type="ARBA" id="ARBA00022989"/>
    </source>
</evidence>